<dbReference type="Proteomes" id="UP000761534">
    <property type="component" value="Unassembled WGS sequence"/>
</dbReference>
<protein>
    <submittedName>
        <fullName evidence="2">Uncharacterized protein</fullName>
    </submittedName>
</protein>
<evidence type="ECO:0000313" key="2">
    <source>
        <dbReference type="EMBL" id="KAA8914107.1"/>
    </source>
</evidence>
<dbReference type="OrthoDB" id="2253354at2759"/>
<dbReference type="EMBL" id="SWFS01000209">
    <property type="protein sequence ID" value="KAA8914107.1"/>
    <property type="molecule type" value="Genomic_DNA"/>
</dbReference>
<proteinExistence type="predicted"/>
<comment type="caution">
    <text evidence="2">The sequence shown here is derived from an EMBL/GenBank/DDBJ whole genome shotgun (WGS) entry which is preliminary data.</text>
</comment>
<sequence>MEKNQYEDMKNKGEKHIAVLKELIERTKRGEDVNVEEELAIVNDQSRSVEEILQEIEKLDQEWSSSVEKQIEAPEQAQPKQSKSRSDVKGTFV</sequence>
<organism evidence="2 3">
    <name type="scientific">Trichomonascus ciferrii</name>
    <dbReference type="NCBI Taxonomy" id="44093"/>
    <lineage>
        <taxon>Eukaryota</taxon>
        <taxon>Fungi</taxon>
        <taxon>Dikarya</taxon>
        <taxon>Ascomycota</taxon>
        <taxon>Saccharomycotina</taxon>
        <taxon>Dipodascomycetes</taxon>
        <taxon>Dipodascales</taxon>
        <taxon>Trichomonascaceae</taxon>
        <taxon>Trichomonascus</taxon>
        <taxon>Trichomonascus ciferrii complex</taxon>
    </lineage>
</organism>
<gene>
    <name evidence="2" type="ORF">TRICI_003004</name>
</gene>
<dbReference type="InterPro" id="IPR035213">
    <property type="entry name" value="DUF5321"/>
</dbReference>
<keyword evidence="3" id="KW-1185">Reference proteome</keyword>
<dbReference type="AlphaFoldDB" id="A0A642V676"/>
<dbReference type="Pfam" id="PF17254">
    <property type="entry name" value="DUF5321"/>
    <property type="match status" value="1"/>
</dbReference>
<dbReference type="VEuPathDB" id="FungiDB:TRICI_003004"/>
<evidence type="ECO:0000313" key="3">
    <source>
        <dbReference type="Proteomes" id="UP000761534"/>
    </source>
</evidence>
<evidence type="ECO:0000256" key="1">
    <source>
        <dbReference type="SAM" id="MobiDB-lite"/>
    </source>
</evidence>
<feature type="compositionally biased region" description="Basic and acidic residues" evidence="1">
    <location>
        <begin position="84"/>
        <end position="93"/>
    </location>
</feature>
<reference evidence="2" key="1">
    <citation type="journal article" date="2019" name="G3 (Bethesda)">
        <title>Genome Assemblies of Two Rare Opportunistic Yeast Pathogens: Diutina rugosa (syn. Candida rugosa) and Trichomonascus ciferrii (syn. Candida ciferrii).</title>
        <authorList>
            <person name="Mixao V."/>
            <person name="Saus E."/>
            <person name="Hansen A.P."/>
            <person name="Lass-Florl C."/>
            <person name="Gabaldon T."/>
        </authorList>
    </citation>
    <scope>NUCLEOTIDE SEQUENCE</scope>
    <source>
        <strain evidence="2">CBS 4856</strain>
    </source>
</reference>
<accession>A0A642V676</accession>
<feature type="region of interest" description="Disordered" evidence="1">
    <location>
        <begin position="65"/>
        <end position="93"/>
    </location>
</feature>
<name>A0A642V676_9ASCO</name>